<gene>
    <name evidence="3" type="ORF">STRCI_007391</name>
</gene>
<reference evidence="3" key="1">
    <citation type="submission" date="2022-12" db="EMBL/GenBank/DDBJ databases">
        <authorList>
            <person name="Ruckert C."/>
            <person name="Busche T."/>
            <person name="Kalinowski J."/>
            <person name="Wittmann C."/>
        </authorList>
    </citation>
    <scope>NUCLEOTIDE SEQUENCE</scope>
    <source>
        <strain evidence="3">DSM 40467</strain>
    </source>
</reference>
<evidence type="ECO:0000313" key="4">
    <source>
        <dbReference type="Proteomes" id="UP001164439"/>
    </source>
</evidence>
<evidence type="ECO:0000313" key="3">
    <source>
        <dbReference type="EMBL" id="WAZ25865.1"/>
    </source>
</evidence>
<dbReference type="RefSeq" id="WP_269663348.1">
    <property type="nucleotide sequence ID" value="NZ_CP114413.1"/>
</dbReference>
<proteinExistence type="predicted"/>
<organism evidence="3 4">
    <name type="scientific">Streptomyces cinnabarinus</name>
    <dbReference type="NCBI Taxonomy" id="67287"/>
    <lineage>
        <taxon>Bacteria</taxon>
        <taxon>Bacillati</taxon>
        <taxon>Actinomycetota</taxon>
        <taxon>Actinomycetes</taxon>
        <taxon>Kitasatosporales</taxon>
        <taxon>Streptomycetaceae</taxon>
        <taxon>Streptomyces</taxon>
    </lineage>
</organism>
<dbReference type="EMBL" id="CP114413">
    <property type="protein sequence ID" value="WAZ25865.1"/>
    <property type="molecule type" value="Genomic_DNA"/>
</dbReference>
<dbReference type="InterPro" id="IPR002182">
    <property type="entry name" value="NB-ARC"/>
</dbReference>
<name>A0ABY7KQJ2_9ACTN</name>
<evidence type="ECO:0000256" key="1">
    <source>
        <dbReference type="SAM" id="MobiDB-lite"/>
    </source>
</evidence>
<evidence type="ECO:0000259" key="2">
    <source>
        <dbReference type="Pfam" id="PF00931"/>
    </source>
</evidence>
<dbReference type="InterPro" id="IPR027417">
    <property type="entry name" value="P-loop_NTPase"/>
</dbReference>
<feature type="region of interest" description="Disordered" evidence="1">
    <location>
        <begin position="389"/>
        <end position="449"/>
    </location>
</feature>
<feature type="domain" description="NB-ARC" evidence="2">
    <location>
        <begin position="456"/>
        <end position="530"/>
    </location>
</feature>
<dbReference type="Pfam" id="PF00931">
    <property type="entry name" value="NB-ARC"/>
    <property type="match status" value="1"/>
</dbReference>
<feature type="region of interest" description="Disordered" evidence="1">
    <location>
        <begin position="148"/>
        <end position="171"/>
    </location>
</feature>
<dbReference type="Proteomes" id="UP001164439">
    <property type="component" value="Chromosome"/>
</dbReference>
<protein>
    <submittedName>
        <fullName evidence="3">NB-ARC domain-containing protein</fullName>
    </submittedName>
</protein>
<dbReference type="SUPFAM" id="SSF52540">
    <property type="entry name" value="P-loop containing nucleoside triphosphate hydrolases"/>
    <property type="match status" value="1"/>
</dbReference>
<keyword evidence="4" id="KW-1185">Reference proteome</keyword>
<accession>A0ABY7KQJ2</accession>
<sequence length="536" mass="57780">MTAVDGRGVPSARWTDITDPQGILRALGGLRERRPHRAWDVVVAVDPDPGMAVWHDTAVEFTELLRRSRVFRRVDRRRLGPLPPGGPSCGRLTLVVTDGNAPGWRTGDRSRTLHQWAGAGALAVVHLLPHHAWPETGVPTWPLSLRSAGPGAPNRGHGTRPGQVGLGAPEEGGPYLPVPVLELAPRGVESWVRLVTAARGTWTRLPLTFATPHPEAPPPAHRDRGPGERVAAFRRSVTPDVLGLATLLAATPLAVSLIRRVLTRLRPEARIVDFTQLLTHRLIHPRTGPSPADGPPLAYDFAPGVRGELLAAGRTEDLRQVVGLVGEALGRSAHRLWQVPELLAGRELSGPLGRDAEARAWAEPQIAVLHALSGPHAAQARALEQLTAAPGTPAVRTSAPPPSHLRKQEDLVNQPSKQPRTDVPSGAPPQPERRGRSTPAVWGHVPPRNPNFTGREELLDALHRRLRKEKATAVLPNALHGMGGVGKSMLAVEYVYRHLGDYDVVWWISAERTAQIALSLVELAPQLGLEAGSDAS</sequence>
<dbReference type="Gene3D" id="3.40.50.300">
    <property type="entry name" value="P-loop containing nucleotide triphosphate hydrolases"/>
    <property type="match status" value="1"/>
</dbReference>